<dbReference type="Gene3D" id="3.30.559.10">
    <property type="entry name" value="Chloramphenicol acetyltransferase-like domain"/>
    <property type="match status" value="1"/>
</dbReference>
<evidence type="ECO:0000256" key="5">
    <source>
        <dbReference type="RuleBase" id="RU003801"/>
    </source>
</evidence>
<sequence>MPSTNGSVTNKQLKESKLPKLPIPKLEDSCKRYLRALEGLQDPAEHDKTKKVVQEFLTSGEGARWQKRLEEYNEGVESYIEEFWYESYLNFADSVVLSLNPFFVLSSDVTPRSNPQLARAASLILSSLFFIHDQRNGLLQPDAVRDTPLDMSQYERLFGACRVPTERGCQMQMHNESKHVVIIRRGQFYWFDCLDSKYRPLLSDREILTNLEAVVRDSDKTPVQEVAPNALGVLTTESRKIWSSLRNQLITSNKSNAASLEKIESALFVVCLDDFATEDLGELCGNFLCGSYALEGGIQTGTCTNRWYDKLQIIVCSNGDAGVNFEHTGVDGHTVLRYAADVYTELVLLFAKTINPSTPSLFKARPSPFSRAGRSKNKGKSNDEPDEEYDTSPKKLEWKLTPDLRAGVRYAETRISDLICQNDSQALEFKGYGSAFIKRHGFSPDAFVQMAFQAAYYGLYGRVESTYEPAMTKAFLHGRTEAIRTVQPESVNFVKTFLSETAKPEEKIAALRAACKRHTQLTRDCSAGQGQDRHMYAMHSLIQRDIQAQRAAKENVKGSGDGTSSRRSSDHERDPDTMTVPEIFTDPGYGLLGTSVLSTSNCGNPALRLFGFGPVTPEGYGIGYIIKDEGISICMSSKHLQTRRLLSTLQAYLLQVRTMLIALWKDANEAPQHWVDHTGTLRDARTGKPITVENDDEEEEEMLSGFGFFDVGANDGAAQAKRRRPQIGESLLMPAR</sequence>
<feature type="active site" description="Proton acceptor" evidence="4">
    <location>
        <position position="327"/>
    </location>
</feature>
<dbReference type="GO" id="GO:0005739">
    <property type="term" value="C:mitochondrion"/>
    <property type="evidence" value="ECO:0007669"/>
    <property type="project" value="TreeGrafter"/>
</dbReference>
<evidence type="ECO:0000313" key="9">
    <source>
        <dbReference type="Proteomes" id="UP001164286"/>
    </source>
</evidence>
<protein>
    <submittedName>
        <fullName evidence="8">Acyltransferase ChoActase/COT/CPT</fullName>
    </submittedName>
</protein>
<evidence type="ECO:0000313" key="8">
    <source>
        <dbReference type="EMBL" id="KAI9635616.1"/>
    </source>
</evidence>
<evidence type="ECO:0000256" key="4">
    <source>
        <dbReference type="PIRSR" id="PIRSR600542-1"/>
    </source>
</evidence>
<dbReference type="PANTHER" id="PTHR22589">
    <property type="entry name" value="CARNITINE O-ACYLTRANSFERASE"/>
    <property type="match status" value="1"/>
</dbReference>
<dbReference type="GeneID" id="77726144"/>
<dbReference type="GO" id="GO:0009437">
    <property type="term" value="P:carnitine metabolic process"/>
    <property type="evidence" value="ECO:0007669"/>
    <property type="project" value="TreeGrafter"/>
</dbReference>
<comment type="similarity">
    <text evidence="1 5">Belongs to the carnitine/choline acetyltransferase family.</text>
</comment>
<keyword evidence="9" id="KW-1185">Reference proteome</keyword>
<keyword evidence="2 5" id="KW-0808">Transferase</keyword>
<comment type="caution">
    <text evidence="8">The sequence shown here is derived from an EMBL/GenBank/DDBJ whole genome shotgun (WGS) entry which is preliminary data.</text>
</comment>
<evidence type="ECO:0000256" key="2">
    <source>
        <dbReference type="ARBA" id="ARBA00022679"/>
    </source>
</evidence>
<dbReference type="AlphaFoldDB" id="A0AA38H8V3"/>
<evidence type="ECO:0000256" key="6">
    <source>
        <dbReference type="SAM" id="MobiDB-lite"/>
    </source>
</evidence>
<feature type="domain" description="Choline/carnitine acyltransferase" evidence="7">
    <location>
        <begin position="21"/>
        <end position="650"/>
    </location>
</feature>
<feature type="compositionally biased region" description="Basic and acidic residues" evidence="6">
    <location>
        <begin position="567"/>
        <end position="576"/>
    </location>
</feature>
<organism evidence="8 9">
    <name type="scientific">Dioszegia hungarica</name>
    <dbReference type="NCBI Taxonomy" id="4972"/>
    <lineage>
        <taxon>Eukaryota</taxon>
        <taxon>Fungi</taxon>
        <taxon>Dikarya</taxon>
        <taxon>Basidiomycota</taxon>
        <taxon>Agaricomycotina</taxon>
        <taxon>Tremellomycetes</taxon>
        <taxon>Tremellales</taxon>
        <taxon>Bulleribasidiaceae</taxon>
        <taxon>Dioszegia</taxon>
    </lineage>
</organism>
<dbReference type="InterPro" id="IPR039551">
    <property type="entry name" value="Cho/carn_acyl_trans"/>
</dbReference>
<dbReference type="FunFam" id="3.30.559.10:FF:000019">
    <property type="entry name" value="Carnitine acetyl transferase"/>
    <property type="match status" value="1"/>
</dbReference>
<dbReference type="InterPro" id="IPR023213">
    <property type="entry name" value="CAT-like_dom_sf"/>
</dbReference>
<dbReference type="InterPro" id="IPR000542">
    <property type="entry name" value="Carn_acyl_trans"/>
</dbReference>
<feature type="region of interest" description="Disordered" evidence="6">
    <location>
        <begin position="549"/>
        <end position="580"/>
    </location>
</feature>
<dbReference type="Pfam" id="PF00755">
    <property type="entry name" value="Carn_acyltransf"/>
    <property type="match status" value="1"/>
</dbReference>
<dbReference type="FunFam" id="3.30.559.70:FF:000003">
    <property type="entry name" value="Carnitine acetyl transferase FacC"/>
    <property type="match status" value="1"/>
</dbReference>
<dbReference type="PANTHER" id="PTHR22589:SF29">
    <property type="entry name" value="MITOCHONDRIAL CARNITINE O-ACETYLTRANSFERASE-RELATED"/>
    <property type="match status" value="1"/>
</dbReference>
<gene>
    <name evidence="8" type="ORF">MKK02DRAFT_24834</name>
</gene>
<feature type="region of interest" description="Disordered" evidence="6">
    <location>
        <begin position="717"/>
        <end position="736"/>
    </location>
</feature>
<dbReference type="Gene3D" id="3.30.559.70">
    <property type="entry name" value="Choline/Carnitine o-acyltransferase, domain 2"/>
    <property type="match status" value="1"/>
</dbReference>
<keyword evidence="3 5" id="KW-0012">Acyltransferase</keyword>
<dbReference type="EMBL" id="JAKWFO010000005">
    <property type="protein sequence ID" value="KAI9635616.1"/>
    <property type="molecule type" value="Genomic_DNA"/>
</dbReference>
<dbReference type="InterPro" id="IPR042231">
    <property type="entry name" value="Cho/carn_acyl_trans_2"/>
</dbReference>
<feature type="region of interest" description="Disordered" evidence="6">
    <location>
        <begin position="362"/>
        <end position="394"/>
    </location>
</feature>
<feature type="region of interest" description="Disordered" evidence="6">
    <location>
        <begin position="1"/>
        <end position="20"/>
    </location>
</feature>
<dbReference type="PROSITE" id="PS00440">
    <property type="entry name" value="ACYLTRANSF_C_2"/>
    <property type="match status" value="1"/>
</dbReference>
<dbReference type="SUPFAM" id="SSF52777">
    <property type="entry name" value="CoA-dependent acyltransferases"/>
    <property type="match status" value="2"/>
</dbReference>
<dbReference type="GO" id="GO:0004092">
    <property type="term" value="F:carnitine O-acetyltransferase activity"/>
    <property type="evidence" value="ECO:0007669"/>
    <property type="project" value="TreeGrafter"/>
</dbReference>
<evidence type="ECO:0000259" key="7">
    <source>
        <dbReference type="Pfam" id="PF00755"/>
    </source>
</evidence>
<name>A0AA38H8V3_9TREE</name>
<dbReference type="Proteomes" id="UP001164286">
    <property type="component" value="Unassembled WGS sequence"/>
</dbReference>
<proteinExistence type="inferred from homology"/>
<evidence type="ECO:0000256" key="3">
    <source>
        <dbReference type="ARBA" id="ARBA00023315"/>
    </source>
</evidence>
<feature type="compositionally biased region" description="Polar residues" evidence="6">
    <location>
        <begin position="1"/>
        <end position="11"/>
    </location>
</feature>
<reference evidence="8" key="1">
    <citation type="journal article" date="2022" name="G3 (Bethesda)">
        <title>High quality genome of the basidiomycete yeast Dioszegia hungarica PDD-24b-2 isolated from cloud water.</title>
        <authorList>
            <person name="Jarrige D."/>
            <person name="Haridas S."/>
            <person name="Bleykasten-Grosshans C."/>
            <person name="Joly M."/>
            <person name="Nadalig T."/>
            <person name="Sancelme M."/>
            <person name="Vuilleumier S."/>
            <person name="Grigoriev I.V."/>
            <person name="Amato P."/>
            <person name="Bringel F."/>
        </authorList>
    </citation>
    <scope>NUCLEOTIDE SEQUENCE</scope>
    <source>
        <strain evidence="8">PDD-24b-2</strain>
    </source>
</reference>
<dbReference type="RefSeq" id="XP_052945393.1">
    <property type="nucleotide sequence ID" value="XM_053086943.1"/>
</dbReference>
<accession>A0AA38H8V3</accession>
<evidence type="ECO:0000256" key="1">
    <source>
        <dbReference type="ARBA" id="ARBA00005232"/>
    </source>
</evidence>